<dbReference type="InterPro" id="IPR038914">
    <property type="entry name" value="DCAF15"/>
</dbReference>
<dbReference type="GO" id="GO:0032814">
    <property type="term" value="P:regulation of natural killer cell activation"/>
    <property type="evidence" value="ECO:0007669"/>
    <property type="project" value="Ensembl"/>
</dbReference>
<dbReference type="GO" id="GO:0036094">
    <property type="term" value="F:small molecule binding"/>
    <property type="evidence" value="ECO:0007669"/>
    <property type="project" value="Ensembl"/>
</dbReference>
<feature type="region of interest" description="Disordered" evidence="1">
    <location>
        <begin position="1"/>
        <end position="105"/>
    </location>
</feature>
<evidence type="ECO:0000256" key="1">
    <source>
        <dbReference type="SAM" id="MobiDB-lite"/>
    </source>
</evidence>
<dbReference type="PANTHER" id="PTHR28541">
    <property type="entry name" value="DDB1- AND CUL4-ASSOCIATED FACTOR 15"/>
    <property type="match status" value="1"/>
</dbReference>
<feature type="domain" description="DDB1- and CUL4-associated factor 15 WD40 repeat-containing" evidence="2">
    <location>
        <begin position="280"/>
        <end position="422"/>
    </location>
</feature>
<feature type="compositionally biased region" description="Gly residues" evidence="1">
    <location>
        <begin position="87"/>
        <end position="101"/>
    </location>
</feature>
<dbReference type="InParanoid" id="A0A7N4PR84"/>
<dbReference type="AlphaFoldDB" id="A0A7N4PR84"/>
<feature type="compositionally biased region" description="Pro residues" evidence="1">
    <location>
        <begin position="440"/>
        <end position="450"/>
    </location>
</feature>
<dbReference type="PANTHER" id="PTHR28541:SF1">
    <property type="entry name" value="DDB1- AND CUL4-ASSOCIATED FACTOR 15"/>
    <property type="match status" value="1"/>
</dbReference>
<feature type="domain" description="DDB1- and CUL4-associated factor 15 WD40 repeat-containing" evidence="2">
    <location>
        <begin position="123"/>
        <end position="197"/>
    </location>
</feature>
<keyword evidence="4" id="KW-1185">Reference proteome</keyword>
<feature type="compositionally biased region" description="Basic and acidic residues" evidence="1">
    <location>
        <begin position="523"/>
        <end position="534"/>
    </location>
</feature>
<dbReference type="FunCoup" id="A0A7N4PR84">
    <property type="interactions" value="304"/>
</dbReference>
<dbReference type="Ensembl" id="ENSSHAT00000044412.1">
    <property type="protein sequence ID" value="ENSSHAP00000041258.1"/>
    <property type="gene ID" value="ENSSHAG00000010157.2"/>
</dbReference>
<feature type="region of interest" description="Disordered" evidence="1">
    <location>
        <begin position="436"/>
        <end position="477"/>
    </location>
</feature>
<reference evidence="3 4" key="1">
    <citation type="journal article" date="2011" name="Proc. Natl. Acad. Sci. U.S.A.">
        <title>Genetic diversity and population structure of the endangered marsupial Sarcophilus harrisii (Tasmanian devil).</title>
        <authorList>
            <person name="Miller W."/>
            <person name="Hayes V.M."/>
            <person name="Ratan A."/>
            <person name="Petersen D.C."/>
            <person name="Wittekindt N.E."/>
            <person name="Miller J."/>
            <person name="Walenz B."/>
            <person name="Knight J."/>
            <person name="Qi J."/>
            <person name="Zhao F."/>
            <person name="Wang Q."/>
            <person name="Bedoya-Reina O.C."/>
            <person name="Katiyar N."/>
            <person name="Tomsho L.P."/>
            <person name="Kasson L.M."/>
            <person name="Hardie R.A."/>
            <person name="Woodbridge P."/>
            <person name="Tindall E.A."/>
            <person name="Bertelsen M.F."/>
            <person name="Dixon D."/>
            <person name="Pyecroft S."/>
            <person name="Helgen K.M."/>
            <person name="Lesk A.M."/>
            <person name="Pringle T.H."/>
            <person name="Patterson N."/>
            <person name="Zhang Y."/>
            <person name="Kreiss A."/>
            <person name="Woods G.M."/>
            <person name="Jones M.E."/>
            <person name="Schuster S.C."/>
        </authorList>
    </citation>
    <scope>NUCLEOTIDE SEQUENCE [LARGE SCALE GENOMIC DNA]</scope>
</reference>
<dbReference type="GO" id="GO:0080008">
    <property type="term" value="C:Cul4-RING E3 ubiquitin ligase complex"/>
    <property type="evidence" value="ECO:0007669"/>
    <property type="project" value="Ensembl"/>
</dbReference>
<proteinExistence type="predicted"/>
<dbReference type="InterPro" id="IPR047319">
    <property type="entry name" value="DCAF15_C"/>
</dbReference>
<evidence type="ECO:0000313" key="4">
    <source>
        <dbReference type="Proteomes" id="UP000007648"/>
    </source>
</evidence>
<dbReference type="InterPro" id="IPR032734">
    <property type="entry name" value="DCAF15_WD40"/>
</dbReference>
<feature type="compositionally biased region" description="Basic and acidic residues" evidence="1">
    <location>
        <begin position="48"/>
        <end position="60"/>
    </location>
</feature>
<reference evidence="3" key="2">
    <citation type="submission" date="2025-08" db="UniProtKB">
        <authorList>
            <consortium name="Ensembl"/>
        </authorList>
    </citation>
    <scope>IDENTIFICATION</scope>
</reference>
<dbReference type="GeneTree" id="ENSGT00390000011987"/>
<sequence>MELAAHAAYRNATAAPGLPIIIRDDFDGQVEREEAPRSDSPPTGSPHPSDRANEEAEGVGRRGRLLRKWREGVKMAPSSKSERNSGAGSGGGGGGGLGGKRAGGRRREHVLKQLERVRISGQLSPRLFRKLPPRVCVSLKSIVDEDFLCAGHIFLGFSKCGRYVLSYTSNSGDDDFSFYIYHLYWWEFNVHSKLKLVGRRGWSNPSVGLLATCSTLPLPWAGGSPTKLSLCIGLRRKKPGFESVVSSPSLGLGFLFCEMRGLDEVIAKGLVLLMLFLVPVQSCPQVRQVRLFQDEEIYSDLYLTVCEWPSDSSKVIVFGFNTRSANGILMNMMMMSDENHRDIYISTVAMPPRDRCPSCRDASLAHPGDPSAHCLRHGFMLHTKYQVVYPFPTFQPAFQLKKDQVVLLNTSYSLVACAVSVCSAGDSSFCQILYDRTTHPPAPPDPPGPPSREDPPASRGPCPEATPARPPEPSPAVAKAKEFVADIFRRAKEAKGGAVEEARQPPCLGASGSRCRLPCEAPSQDRESGPRDSPPDTVPPVAEPGYVNYTKLHYVLEPGDWAEPEDGFEDDKISLPFVVTDLRGRNLRPMRERAVFQGQYLTVEQLTLDFEYVINEVIRNDATWSHQFCSFSDYDIVILEVCPETNQVLINIGLLLLAFPSPNEEAQLRPKTYHTSLKVAWDLNTGIFVTVSVGDLTEVKGQTSGSVWSSYRKSCVDMVMKWLVPENSGRYVNRMTNEALHKGGAQAVSTTQRSLPLLAWPVGLLIWL</sequence>
<dbReference type="CDD" id="cd20917">
    <property type="entry name" value="DCAF15-NTD"/>
    <property type="match status" value="1"/>
</dbReference>
<name>A0A7N4PR84_SARHA</name>
<organism evidence="3 4">
    <name type="scientific">Sarcophilus harrisii</name>
    <name type="common">Tasmanian devil</name>
    <name type="synonym">Sarcophilus laniarius</name>
    <dbReference type="NCBI Taxonomy" id="9305"/>
    <lineage>
        <taxon>Eukaryota</taxon>
        <taxon>Metazoa</taxon>
        <taxon>Chordata</taxon>
        <taxon>Craniata</taxon>
        <taxon>Vertebrata</taxon>
        <taxon>Euteleostomi</taxon>
        <taxon>Mammalia</taxon>
        <taxon>Metatheria</taxon>
        <taxon>Dasyuromorphia</taxon>
        <taxon>Dasyuridae</taxon>
        <taxon>Sarcophilus</taxon>
    </lineage>
</organism>
<dbReference type="CDD" id="cd20913">
    <property type="entry name" value="DCAF15-CTD"/>
    <property type="match status" value="1"/>
</dbReference>
<evidence type="ECO:0000313" key="3">
    <source>
        <dbReference type="Ensembl" id="ENSSHAP00000041258.1"/>
    </source>
</evidence>
<reference evidence="3" key="3">
    <citation type="submission" date="2025-09" db="UniProtKB">
        <authorList>
            <consortium name="Ensembl"/>
        </authorList>
    </citation>
    <scope>IDENTIFICATION</scope>
</reference>
<dbReference type="GO" id="GO:0000209">
    <property type="term" value="P:protein polyubiquitination"/>
    <property type="evidence" value="ECO:0007669"/>
    <property type="project" value="Ensembl"/>
</dbReference>
<feature type="compositionally biased region" description="Low complexity" evidence="1">
    <location>
        <begin position="1"/>
        <end position="15"/>
    </location>
</feature>
<protein>
    <submittedName>
        <fullName evidence="3">DDB1 and CUL4 associated factor 15</fullName>
    </submittedName>
</protein>
<feature type="compositionally biased region" description="Basic and acidic residues" evidence="1">
    <location>
        <begin position="22"/>
        <end position="37"/>
    </location>
</feature>
<accession>A0A7N4PR84</accession>
<evidence type="ECO:0000259" key="2">
    <source>
        <dbReference type="Pfam" id="PF14939"/>
    </source>
</evidence>
<gene>
    <name evidence="3" type="primary">DCAF15</name>
</gene>
<dbReference type="Proteomes" id="UP000007648">
    <property type="component" value="Unassembled WGS sequence"/>
</dbReference>
<dbReference type="Pfam" id="PF14939">
    <property type="entry name" value="DCAF15_WD40"/>
    <property type="match status" value="2"/>
</dbReference>
<feature type="region of interest" description="Disordered" evidence="1">
    <location>
        <begin position="513"/>
        <end position="543"/>
    </location>
</feature>